<dbReference type="Proteomes" id="UP001160148">
    <property type="component" value="Unassembled WGS sequence"/>
</dbReference>
<sequence length="247" mass="26733">MDFKFVLFYVQTAAITMAHVITIKNNCPFTIWPGIQGNPGHEHLKNGGFSLGAYESHTINTSPNWAGRIWGRTKCSGQGSCETGDCGNKIQCNGAGGVPPASLAEMTFTGSDGLDFYDVSLVDGYNLPIRMLPTAQFSYTKKDKYDCKAAGCVADLNSMCPSELAVKTGSGVVACKSACERFNTDTYCCRGAHNTPATCKSSSWPKNYPAFFKEACPDAYSYAYDDTTSTFTCRGNPSTKYDVIFCP</sequence>
<keyword evidence="1" id="KW-1015">Disulfide bond</keyword>
<evidence type="ECO:0008006" key="4">
    <source>
        <dbReference type="Google" id="ProtNLM"/>
    </source>
</evidence>
<dbReference type="Pfam" id="PF00314">
    <property type="entry name" value="Thaumatin"/>
    <property type="match status" value="1"/>
</dbReference>
<dbReference type="FunFam" id="2.60.110.10:FF:000004">
    <property type="entry name" value="THAUMATIN-LIKE PROTEIN 1"/>
    <property type="match status" value="1"/>
</dbReference>
<name>A0AAV0WZ67_9HEMI</name>
<feature type="disulfide bond" evidence="1">
    <location>
        <begin position="75"/>
        <end position="81"/>
    </location>
</feature>
<dbReference type="CDD" id="cd09218">
    <property type="entry name" value="TLP-PA"/>
    <property type="match status" value="1"/>
</dbReference>
<proteinExistence type="predicted"/>
<dbReference type="EMBL" id="CARXXK010000003">
    <property type="protein sequence ID" value="CAI6361163.1"/>
    <property type="molecule type" value="Genomic_DNA"/>
</dbReference>
<evidence type="ECO:0000313" key="3">
    <source>
        <dbReference type="Proteomes" id="UP001160148"/>
    </source>
</evidence>
<dbReference type="AlphaFoldDB" id="A0AAV0WZ67"/>
<dbReference type="SUPFAM" id="SSF49870">
    <property type="entry name" value="Osmotin, thaumatin-like protein"/>
    <property type="match status" value="1"/>
</dbReference>
<feature type="disulfide bond" evidence="1">
    <location>
        <begin position="160"/>
        <end position="175"/>
    </location>
</feature>
<feature type="disulfide bond" evidence="1">
    <location>
        <begin position="27"/>
        <end position="246"/>
    </location>
</feature>
<feature type="disulfide bond" evidence="1">
    <location>
        <begin position="86"/>
        <end position="92"/>
    </location>
</feature>
<reference evidence="2 3" key="1">
    <citation type="submission" date="2023-01" db="EMBL/GenBank/DDBJ databases">
        <authorList>
            <person name="Whitehead M."/>
        </authorList>
    </citation>
    <scope>NUCLEOTIDE SEQUENCE [LARGE SCALE GENOMIC DNA]</scope>
</reference>
<dbReference type="PROSITE" id="PS51367">
    <property type="entry name" value="THAUMATIN_2"/>
    <property type="match status" value="1"/>
</dbReference>
<dbReference type="Gene3D" id="2.60.110.10">
    <property type="entry name" value="Thaumatin"/>
    <property type="match status" value="1"/>
</dbReference>
<accession>A0AAV0WZ67</accession>
<feature type="disulfide bond" evidence="1">
    <location>
        <begin position="152"/>
        <end position="216"/>
    </location>
</feature>
<dbReference type="SMART" id="SM00205">
    <property type="entry name" value="THN"/>
    <property type="match status" value="1"/>
</dbReference>
<dbReference type="InterPro" id="IPR037176">
    <property type="entry name" value="Osmotin/thaumatin-like_sf"/>
</dbReference>
<dbReference type="PIRSF" id="PIRSF002703">
    <property type="entry name" value="Thaumatin"/>
    <property type="match status" value="1"/>
</dbReference>
<dbReference type="InterPro" id="IPR001938">
    <property type="entry name" value="Thaumatin"/>
</dbReference>
<dbReference type="PANTHER" id="PTHR31013:SF12">
    <property type="entry name" value="PATHOGENESIS-RELATED PROTEIN 5-LIKE"/>
    <property type="match status" value="1"/>
</dbReference>
<feature type="disulfide bond" evidence="1">
    <location>
        <begin position="179"/>
        <end position="188"/>
    </location>
</feature>
<feature type="disulfide bond" evidence="1">
    <location>
        <begin position="147"/>
        <end position="233"/>
    </location>
</feature>
<organism evidence="2 3">
    <name type="scientific">Macrosiphum euphorbiae</name>
    <name type="common">potato aphid</name>
    <dbReference type="NCBI Taxonomy" id="13131"/>
    <lineage>
        <taxon>Eukaryota</taxon>
        <taxon>Metazoa</taxon>
        <taxon>Ecdysozoa</taxon>
        <taxon>Arthropoda</taxon>
        <taxon>Hexapoda</taxon>
        <taxon>Insecta</taxon>
        <taxon>Pterygota</taxon>
        <taxon>Neoptera</taxon>
        <taxon>Paraneoptera</taxon>
        <taxon>Hemiptera</taxon>
        <taxon>Sternorrhyncha</taxon>
        <taxon>Aphidomorpha</taxon>
        <taxon>Aphidoidea</taxon>
        <taxon>Aphididae</taxon>
        <taxon>Macrosiphini</taxon>
        <taxon>Macrosiphum</taxon>
    </lineage>
</organism>
<feature type="disulfide bond" evidence="1">
    <location>
        <begin position="189"/>
        <end position="199"/>
    </location>
</feature>
<gene>
    <name evidence="2" type="ORF">MEUPH1_LOCUS16374</name>
</gene>
<keyword evidence="3" id="KW-1185">Reference proteome</keyword>
<protein>
    <recommendedName>
        <fullName evidence="4">Thaumatin-like protein</fullName>
    </recommendedName>
</protein>
<comment type="caution">
    <text evidence="2">The sequence shown here is derived from an EMBL/GenBank/DDBJ whole genome shotgun (WGS) entry which is preliminary data.</text>
</comment>
<dbReference type="PANTHER" id="PTHR31013">
    <property type="entry name" value="THAUMATIN FAMILY PROTEIN-RELATED"/>
    <property type="match status" value="1"/>
</dbReference>
<dbReference type="PRINTS" id="PR00347">
    <property type="entry name" value="THAUMATIN"/>
</dbReference>
<evidence type="ECO:0000313" key="2">
    <source>
        <dbReference type="EMBL" id="CAI6361163.1"/>
    </source>
</evidence>
<evidence type="ECO:0000256" key="1">
    <source>
        <dbReference type="PIRSR" id="PIRSR002703-1"/>
    </source>
</evidence>